<feature type="region of interest" description="Disordered" evidence="1">
    <location>
        <begin position="1"/>
        <end position="21"/>
    </location>
</feature>
<reference evidence="2" key="2">
    <citation type="submission" date="2013-09" db="EMBL/GenBank/DDBJ databases">
        <title>Draft genome sequence of Alistipes putredinis (DSM 17216).</title>
        <authorList>
            <person name="Sudarsanam P."/>
            <person name="Ley R."/>
            <person name="Guruge J."/>
            <person name="Turnbaugh P.J."/>
            <person name="Mahowald M."/>
            <person name="Liep D."/>
            <person name="Gordon J."/>
        </authorList>
    </citation>
    <scope>NUCLEOTIDE SEQUENCE</scope>
    <source>
        <strain evidence="2">DSM 17216</strain>
    </source>
</reference>
<organism evidence="2 3">
    <name type="scientific">Alistipes putredinis DSM 17216</name>
    <dbReference type="NCBI Taxonomy" id="445970"/>
    <lineage>
        <taxon>Bacteria</taxon>
        <taxon>Pseudomonadati</taxon>
        <taxon>Bacteroidota</taxon>
        <taxon>Bacteroidia</taxon>
        <taxon>Bacteroidales</taxon>
        <taxon>Rikenellaceae</taxon>
        <taxon>Alistipes</taxon>
    </lineage>
</organism>
<dbReference type="EMBL" id="ABFK02000016">
    <property type="protein sequence ID" value="EDS04748.1"/>
    <property type="molecule type" value="Genomic_DNA"/>
</dbReference>
<accession>B0MSM2</accession>
<protein>
    <submittedName>
        <fullName evidence="2">Uncharacterized protein</fullName>
    </submittedName>
</protein>
<gene>
    <name evidence="2" type="ORF">ALIPUT_00621</name>
</gene>
<sequence>MRFGGEAKTSPPNLLTAPRSGDQTGQMKFTLAVAFALHRNIITQHDAQHEILLGSQFVQRFIDERLHGVQAATLAEIEIDLLLRYRLQQIVDTLTAKPFDQQPGTGRAQRAEHQIPNALTEFVDMMQQHLHIVVSAEIPGTHGIRF</sequence>
<keyword evidence="3" id="KW-1185">Reference proteome</keyword>
<reference evidence="2" key="1">
    <citation type="submission" date="2007-10" db="EMBL/GenBank/DDBJ databases">
        <authorList>
            <person name="Fulton L."/>
            <person name="Clifton S."/>
            <person name="Fulton B."/>
            <person name="Xu J."/>
            <person name="Minx P."/>
            <person name="Pepin K.H."/>
            <person name="Johnson M."/>
            <person name="Thiruvilangam P."/>
            <person name="Bhonagiri V."/>
            <person name="Nash W.E."/>
            <person name="Mardis E.R."/>
            <person name="Wilson R.K."/>
        </authorList>
    </citation>
    <scope>NUCLEOTIDE SEQUENCE [LARGE SCALE GENOMIC DNA]</scope>
    <source>
        <strain evidence="2">DSM 17216</strain>
    </source>
</reference>
<evidence type="ECO:0000313" key="2">
    <source>
        <dbReference type="EMBL" id="EDS04748.1"/>
    </source>
</evidence>
<dbReference type="Proteomes" id="UP000005819">
    <property type="component" value="Unassembled WGS sequence"/>
</dbReference>
<proteinExistence type="predicted"/>
<evidence type="ECO:0000313" key="3">
    <source>
        <dbReference type="Proteomes" id="UP000005819"/>
    </source>
</evidence>
<comment type="caution">
    <text evidence="2">The sequence shown here is derived from an EMBL/GenBank/DDBJ whole genome shotgun (WGS) entry which is preliminary data.</text>
</comment>
<name>B0MSM2_9BACT</name>
<dbReference type="AlphaFoldDB" id="B0MSM2"/>
<dbReference type="HOGENOM" id="CLU_1773481_0_0_10"/>
<evidence type="ECO:0000256" key="1">
    <source>
        <dbReference type="SAM" id="MobiDB-lite"/>
    </source>
</evidence>